<dbReference type="PANTHER" id="PTHR47964:SF1">
    <property type="entry name" value="ATP-DEPENDENT DNA HELICASE HOMOLOG RECG, CHLOROPLASTIC"/>
    <property type="match status" value="1"/>
</dbReference>
<keyword evidence="5" id="KW-0234">DNA repair</keyword>
<keyword evidence="3" id="KW-0547">Nucleotide-binding</keyword>
<dbReference type="GO" id="GO:0016787">
    <property type="term" value="F:hydrolase activity"/>
    <property type="evidence" value="ECO:0007669"/>
    <property type="project" value="UniProtKB-KW"/>
</dbReference>
<dbReference type="GO" id="GO:0006281">
    <property type="term" value="P:DNA repair"/>
    <property type="evidence" value="ECO:0007669"/>
    <property type="project" value="UniProtKB-KW"/>
</dbReference>
<keyword evidence="2 7" id="KW-0378">Hydrolase</keyword>
<feature type="domain" description="Helicase ATP-binding" evidence="6">
    <location>
        <begin position="1"/>
        <end position="123"/>
    </location>
</feature>
<dbReference type="Proteomes" id="UP000251088">
    <property type="component" value="Unassembled WGS sequence"/>
</dbReference>
<reference evidence="7 8" key="1">
    <citation type="submission" date="2018-06" db="EMBL/GenBank/DDBJ databases">
        <authorList>
            <consortium name="Pathogen Informatics"/>
            <person name="Doyle S."/>
        </authorList>
    </citation>
    <scope>NUCLEOTIDE SEQUENCE [LARGE SCALE GENOMIC DNA]</scope>
    <source>
        <strain evidence="7 8">NCTC9128</strain>
    </source>
</reference>
<evidence type="ECO:0000256" key="4">
    <source>
        <dbReference type="ARBA" id="ARBA00023125"/>
    </source>
</evidence>
<keyword evidence="3" id="KW-0067">ATP-binding</keyword>
<protein>
    <submittedName>
        <fullName evidence="7">Transcription-repair coupling factor</fullName>
        <ecNumber evidence="7">3.6.4.-</ecNumber>
    </submittedName>
</protein>
<dbReference type="InterPro" id="IPR047112">
    <property type="entry name" value="RecG/Mfd"/>
</dbReference>
<dbReference type="PROSITE" id="PS51192">
    <property type="entry name" value="HELICASE_ATP_BIND_1"/>
    <property type="match status" value="1"/>
</dbReference>
<evidence type="ECO:0000313" key="7">
    <source>
        <dbReference type="EMBL" id="SQC42117.1"/>
    </source>
</evidence>
<evidence type="ECO:0000259" key="6">
    <source>
        <dbReference type="PROSITE" id="PS51192"/>
    </source>
</evidence>
<dbReference type="InterPro" id="IPR014001">
    <property type="entry name" value="Helicase_ATP-bd"/>
</dbReference>
<gene>
    <name evidence="7" type="primary">mfd_3</name>
    <name evidence="7" type="ORF">NCTC9128_07547</name>
</gene>
<dbReference type="InterPro" id="IPR027417">
    <property type="entry name" value="P-loop_NTPase"/>
</dbReference>
<keyword evidence="3" id="KW-0347">Helicase</keyword>
<dbReference type="GO" id="GO:0003677">
    <property type="term" value="F:DNA binding"/>
    <property type="evidence" value="ECO:0007669"/>
    <property type="project" value="UniProtKB-KW"/>
</dbReference>
<evidence type="ECO:0000256" key="2">
    <source>
        <dbReference type="ARBA" id="ARBA00022801"/>
    </source>
</evidence>
<organism evidence="7 8">
    <name type="scientific">Klebsiella pneumoniae</name>
    <dbReference type="NCBI Taxonomy" id="573"/>
    <lineage>
        <taxon>Bacteria</taxon>
        <taxon>Pseudomonadati</taxon>
        <taxon>Pseudomonadota</taxon>
        <taxon>Gammaproteobacteria</taxon>
        <taxon>Enterobacterales</taxon>
        <taxon>Enterobacteriaceae</taxon>
        <taxon>Klebsiella/Raoultella group</taxon>
        <taxon>Klebsiella</taxon>
        <taxon>Klebsiella pneumoniae complex</taxon>
    </lineage>
</organism>
<dbReference type="InterPro" id="IPR011545">
    <property type="entry name" value="DEAD/DEAH_box_helicase_dom"/>
</dbReference>
<evidence type="ECO:0000256" key="5">
    <source>
        <dbReference type="ARBA" id="ARBA00023204"/>
    </source>
</evidence>
<keyword evidence="1" id="KW-0227">DNA damage</keyword>
<dbReference type="Gene3D" id="3.40.50.300">
    <property type="entry name" value="P-loop containing nucleotide triphosphate hydrolases"/>
    <property type="match status" value="1"/>
</dbReference>
<dbReference type="EMBL" id="UAWN01000017">
    <property type="protein sequence ID" value="SQC42117.1"/>
    <property type="molecule type" value="Genomic_DNA"/>
</dbReference>
<dbReference type="PANTHER" id="PTHR47964">
    <property type="entry name" value="ATP-DEPENDENT DNA HELICASE HOMOLOG RECG, CHLOROPLASTIC"/>
    <property type="match status" value="1"/>
</dbReference>
<dbReference type="GO" id="GO:0003678">
    <property type="term" value="F:DNA helicase activity"/>
    <property type="evidence" value="ECO:0007669"/>
    <property type="project" value="TreeGrafter"/>
</dbReference>
<accession>A0A2X3F4N6</accession>
<proteinExistence type="predicted"/>
<keyword evidence="4" id="KW-0238">DNA-binding</keyword>
<evidence type="ECO:0000256" key="1">
    <source>
        <dbReference type="ARBA" id="ARBA00022763"/>
    </source>
</evidence>
<dbReference type="AlphaFoldDB" id="A0A2X3F4N6"/>
<dbReference type="Pfam" id="PF00270">
    <property type="entry name" value="DEAD"/>
    <property type="match status" value="1"/>
</dbReference>
<dbReference type="GO" id="GO:0005524">
    <property type="term" value="F:ATP binding"/>
    <property type="evidence" value="ECO:0007669"/>
    <property type="project" value="InterPro"/>
</dbReference>
<evidence type="ECO:0000256" key="3">
    <source>
        <dbReference type="ARBA" id="ARBA00022806"/>
    </source>
</evidence>
<dbReference type="EC" id="3.6.4.-" evidence="7"/>
<name>A0A2X3F4N6_KLEPN</name>
<sequence length="123" mass="13887">MCQPLAMDRLVCGDVGFGKTEVAMRAAFLAVENHKQVAVLVPTTLLAQQHYDNFRDRFANWPVRIEMLSRFRSAKEQAQILEQAAEGKIDILIGTHKLLQSEGEAARSRAADRRRRAPVWRAA</sequence>
<evidence type="ECO:0000313" key="8">
    <source>
        <dbReference type="Proteomes" id="UP000251088"/>
    </source>
</evidence>
<dbReference type="SUPFAM" id="SSF52540">
    <property type="entry name" value="P-loop containing nucleoside triphosphate hydrolases"/>
    <property type="match status" value="1"/>
</dbReference>